<dbReference type="InterPro" id="IPR037069">
    <property type="entry name" value="AcylCoA_DH/ox_N_sf"/>
</dbReference>
<dbReference type="GO" id="GO:0050660">
    <property type="term" value="F:flavin adenine dinucleotide binding"/>
    <property type="evidence" value="ECO:0007669"/>
    <property type="project" value="InterPro"/>
</dbReference>
<evidence type="ECO:0000256" key="5">
    <source>
        <dbReference type="ARBA" id="ARBA00023002"/>
    </source>
</evidence>
<dbReference type="Gene3D" id="1.20.140.10">
    <property type="entry name" value="Butyryl-CoA Dehydrogenase, subunit A, domain 3"/>
    <property type="match status" value="2"/>
</dbReference>
<dbReference type="Gene3D" id="2.40.110.10">
    <property type="entry name" value="Butyryl-CoA Dehydrogenase, subunit A, domain 2"/>
    <property type="match status" value="2"/>
</dbReference>
<comment type="similarity">
    <text evidence="2">Belongs to the acyl-CoA dehydrogenase family.</text>
</comment>
<comment type="cofactor">
    <cofactor evidence="1">
        <name>FAD</name>
        <dbReference type="ChEBI" id="CHEBI:57692"/>
    </cofactor>
</comment>
<dbReference type="Pfam" id="PF00441">
    <property type="entry name" value="Acyl-CoA_dh_1"/>
    <property type="match status" value="2"/>
</dbReference>
<dbReference type="InterPro" id="IPR046373">
    <property type="entry name" value="Acyl-CoA_Oxase/DH_mid-dom_sf"/>
</dbReference>
<dbReference type="STRING" id="882082.SaccyDRAFT_2042"/>
<dbReference type="PANTHER" id="PTHR43292:SF4">
    <property type="entry name" value="ACYL-COA DEHYDROGENASE FADE34"/>
    <property type="match status" value="1"/>
</dbReference>
<feature type="region of interest" description="Disordered" evidence="6">
    <location>
        <begin position="345"/>
        <end position="402"/>
    </location>
</feature>
<name>H5XLN7_9PSEU</name>
<keyword evidence="5" id="KW-0560">Oxidoreductase</keyword>
<dbReference type="InterPro" id="IPR009100">
    <property type="entry name" value="AcylCoA_DH/oxidase_NM_dom_sf"/>
</dbReference>
<accession>H5XLN7</accession>
<sequence>MDENTVTSQERDELRERVAELLAEHDPATTDRLDFLRARFDAGLAWVHYPVGLGGLGLARKAQAVVDAALADAGAPHNDPRRNGIGLGMAAPTILAVGTEEQKRRFLRPLWTGEEIWCQLFSEPGAGSDLAALATRAVRDGDDWVVNGQKVWTSSAHNARWAILIARTDPDVPKHRGLTYFVCDMTAPGVEVRPLRQITGEAEFNEVFLTDVRIPDAHRLGGVGEGWRVAQTTLMNERVAIGGNVAPRESGMLGRVVETWRTRPELRTAELHERLLRLWVEQEAFRLAGIRLHQQLAAGSPGPEGLGDETRLRAARTSTVESGTRPAGRGGLALRRLVVAQTGAGRLHRPGSGLPLSAGQGQLHRGRHFGGAAQHRRRAGARASRRAQGGQGRRVEGPAPMSTPDLLYSGIEADLRATVRDVFADRGLPASLVSGMDSEPAYDTALWRTLAADLGLAGLPVPEHLGGQGATWRETALVLEELGRAVAPVPFFGSAVLTTSVLLNADTGAEPVSALLRRLATGEVTATLAVPLSTAPHADFPTSVKAEARLLDGTVTTVADASVADVLVVPAVTADGPALFAVDTSAGVDVDEVTSFDLTRRVADVRLRQAPAHELARGIAATDALARGLRTAAGLLASEQLGVAQWCLDTTVEYVRQRHQFGRPVGSFQALKHRLADVWLELVAARAAARYAAEVLGAPDAFGSGSDVEVAVAVAQSYCSSVAVHAAEERSSYTVASA</sequence>
<evidence type="ECO:0000256" key="6">
    <source>
        <dbReference type="SAM" id="MobiDB-lite"/>
    </source>
</evidence>
<feature type="domain" description="Acyl-CoA dehydrogenase/oxidase C-terminal" evidence="7">
    <location>
        <begin position="224"/>
        <end position="302"/>
    </location>
</feature>
<evidence type="ECO:0000256" key="1">
    <source>
        <dbReference type="ARBA" id="ARBA00001974"/>
    </source>
</evidence>
<dbReference type="HOGENOM" id="CLU_375915_0_0_11"/>
<reference evidence="10 11" key="1">
    <citation type="submission" date="2011-11" db="EMBL/GenBank/DDBJ databases">
        <title>The Noncontiguous Finished sequence of Saccharomonospora cyanea NA-134.</title>
        <authorList>
            <consortium name="US DOE Joint Genome Institute"/>
            <person name="Lucas S."/>
            <person name="Han J."/>
            <person name="Lapidus A."/>
            <person name="Cheng J.-F."/>
            <person name="Goodwin L."/>
            <person name="Pitluck S."/>
            <person name="Peters L."/>
            <person name="Ovchinnikova G."/>
            <person name="Lu M."/>
            <person name="Detter J.C."/>
            <person name="Han C."/>
            <person name="Tapia R."/>
            <person name="Land M."/>
            <person name="Hauser L."/>
            <person name="Kyrpides N."/>
            <person name="Ivanova N."/>
            <person name="Pagani I."/>
            <person name="Brambilla E.-M."/>
            <person name="Klenk H.-P."/>
            <person name="Woyke T."/>
        </authorList>
    </citation>
    <scope>NUCLEOTIDE SEQUENCE [LARGE SCALE GENOMIC DNA]</scope>
    <source>
        <strain evidence="10 11">NA-134</strain>
    </source>
</reference>
<evidence type="ECO:0000256" key="3">
    <source>
        <dbReference type="ARBA" id="ARBA00022630"/>
    </source>
</evidence>
<dbReference type="InterPro" id="IPR036250">
    <property type="entry name" value="AcylCo_DH-like_C"/>
</dbReference>
<proteinExistence type="inferred from homology"/>
<evidence type="ECO:0000259" key="8">
    <source>
        <dbReference type="Pfam" id="PF02770"/>
    </source>
</evidence>
<dbReference type="Pfam" id="PF02771">
    <property type="entry name" value="Acyl-CoA_dh_N"/>
    <property type="match status" value="2"/>
</dbReference>
<dbReference type="SUPFAM" id="SSF47203">
    <property type="entry name" value="Acyl-CoA dehydrogenase C-terminal domain-like"/>
    <property type="match status" value="2"/>
</dbReference>
<organism evidence="10 11">
    <name type="scientific">Saccharomonospora cyanea NA-134</name>
    <dbReference type="NCBI Taxonomy" id="882082"/>
    <lineage>
        <taxon>Bacteria</taxon>
        <taxon>Bacillati</taxon>
        <taxon>Actinomycetota</taxon>
        <taxon>Actinomycetes</taxon>
        <taxon>Pseudonocardiales</taxon>
        <taxon>Pseudonocardiaceae</taxon>
        <taxon>Saccharomonospora</taxon>
    </lineage>
</organism>
<dbReference type="InterPro" id="IPR009075">
    <property type="entry name" value="AcylCo_DH/oxidase_C"/>
</dbReference>
<protein>
    <submittedName>
        <fullName evidence="10">Acyl-CoA dehydrogenase</fullName>
    </submittedName>
</protein>
<dbReference type="Gene3D" id="1.10.540.10">
    <property type="entry name" value="Acyl-CoA dehydrogenase/oxidase, N-terminal domain"/>
    <property type="match status" value="2"/>
</dbReference>
<dbReference type="InterPro" id="IPR052161">
    <property type="entry name" value="Mycobact_Acyl-CoA_DH"/>
</dbReference>
<dbReference type="PANTHER" id="PTHR43292">
    <property type="entry name" value="ACYL-COA DEHYDROGENASE"/>
    <property type="match status" value="1"/>
</dbReference>
<evidence type="ECO:0000313" key="10">
    <source>
        <dbReference type="EMBL" id="EHR60935.1"/>
    </source>
</evidence>
<dbReference type="SUPFAM" id="SSF56645">
    <property type="entry name" value="Acyl-CoA dehydrogenase NM domain-like"/>
    <property type="match status" value="2"/>
</dbReference>
<gene>
    <name evidence="10" type="ORF">SaccyDRAFT_2042</name>
</gene>
<dbReference type="Pfam" id="PF02770">
    <property type="entry name" value="Acyl-CoA_dh_M"/>
    <property type="match status" value="1"/>
</dbReference>
<keyword evidence="11" id="KW-1185">Reference proteome</keyword>
<evidence type="ECO:0000313" key="11">
    <source>
        <dbReference type="Proteomes" id="UP000002791"/>
    </source>
</evidence>
<evidence type="ECO:0000259" key="7">
    <source>
        <dbReference type="Pfam" id="PF00441"/>
    </source>
</evidence>
<evidence type="ECO:0000256" key="4">
    <source>
        <dbReference type="ARBA" id="ARBA00022827"/>
    </source>
</evidence>
<dbReference type="AlphaFoldDB" id="H5XLN7"/>
<dbReference type="FunFam" id="2.40.110.10:FF:000011">
    <property type="entry name" value="Acyl-CoA dehydrogenase FadE34"/>
    <property type="match status" value="1"/>
</dbReference>
<evidence type="ECO:0000256" key="2">
    <source>
        <dbReference type="ARBA" id="ARBA00009347"/>
    </source>
</evidence>
<keyword evidence="4" id="KW-0274">FAD</keyword>
<evidence type="ECO:0000259" key="9">
    <source>
        <dbReference type="Pfam" id="PF02771"/>
    </source>
</evidence>
<dbReference type="InterPro" id="IPR006091">
    <property type="entry name" value="Acyl-CoA_Oxase/DH_mid-dom"/>
</dbReference>
<dbReference type="InterPro" id="IPR013786">
    <property type="entry name" value="AcylCoA_DH/ox_N"/>
</dbReference>
<dbReference type="eggNOG" id="COG1960">
    <property type="taxonomic scope" value="Bacteria"/>
</dbReference>
<keyword evidence="3" id="KW-0285">Flavoprotein</keyword>
<feature type="domain" description="Acyl-CoA dehydrogenase/oxidase N-terminal" evidence="9">
    <location>
        <begin position="10"/>
        <end position="114"/>
    </location>
</feature>
<dbReference type="GO" id="GO:0016627">
    <property type="term" value="F:oxidoreductase activity, acting on the CH-CH group of donors"/>
    <property type="evidence" value="ECO:0007669"/>
    <property type="project" value="InterPro"/>
</dbReference>
<dbReference type="Proteomes" id="UP000002791">
    <property type="component" value="Chromosome"/>
</dbReference>
<feature type="domain" description="Acyl-CoA oxidase/dehydrogenase middle" evidence="8">
    <location>
        <begin position="118"/>
        <end position="211"/>
    </location>
</feature>
<dbReference type="GO" id="GO:0005886">
    <property type="term" value="C:plasma membrane"/>
    <property type="evidence" value="ECO:0007669"/>
    <property type="project" value="TreeGrafter"/>
</dbReference>
<dbReference type="EMBL" id="CM001440">
    <property type="protein sequence ID" value="EHR60935.1"/>
    <property type="molecule type" value="Genomic_DNA"/>
</dbReference>
<feature type="domain" description="Acyl-CoA dehydrogenase/oxidase N-terminal" evidence="9">
    <location>
        <begin position="414"/>
        <end position="522"/>
    </location>
</feature>
<feature type="compositionally biased region" description="Basic residues" evidence="6">
    <location>
        <begin position="364"/>
        <end position="385"/>
    </location>
</feature>
<feature type="domain" description="Acyl-CoA dehydrogenase/oxidase C-terminal" evidence="7">
    <location>
        <begin position="629"/>
        <end position="729"/>
    </location>
</feature>